<evidence type="ECO:0000313" key="13">
    <source>
        <dbReference type="Proteomes" id="UP000515208"/>
    </source>
</evidence>
<dbReference type="GO" id="GO:0005654">
    <property type="term" value="C:nucleoplasm"/>
    <property type="evidence" value="ECO:0007669"/>
    <property type="project" value="TreeGrafter"/>
</dbReference>
<evidence type="ECO:0000256" key="1">
    <source>
        <dbReference type="ARBA" id="ARBA00001112"/>
    </source>
</evidence>
<keyword evidence="7" id="KW-0399">Innate immunity</keyword>
<evidence type="ECO:0000313" key="14">
    <source>
        <dbReference type="RefSeq" id="XP_010845484.1"/>
    </source>
</evidence>
<dbReference type="AlphaFoldDB" id="A0A6P3I1C1"/>
<dbReference type="Pfam" id="PF10421">
    <property type="entry name" value="OAS1_C"/>
    <property type="match status" value="1"/>
</dbReference>
<evidence type="ECO:0000256" key="3">
    <source>
        <dbReference type="ARBA" id="ARBA00004496"/>
    </source>
</evidence>
<dbReference type="Gene3D" id="1.10.1410.20">
    <property type="entry name" value="2'-5'-oligoadenylate synthetase 1, domain 2"/>
    <property type="match status" value="1"/>
</dbReference>
<evidence type="ECO:0000256" key="5">
    <source>
        <dbReference type="ARBA" id="ARBA00012577"/>
    </source>
</evidence>
<dbReference type="PROSITE" id="PS00833">
    <property type="entry name" value="25A_SYNTH_2"/>
    <property type="match status" value="1"/>
</dbReference>
<dbReference type="Proteomes" id="UP000515208">
    <property type="component" value="Unplaced"/>
</dbReference>
<name>A0A6P3I1C1_BISBB</name>
<evidence type="ECO:0000256" key="4">
    <source>
        <dbReference type="ARBA" id="ARBA00009526"/>
    </source>
</evidence>
<dbReference type="SUPFAM" id="SSF81631">
    <property type="entry name" value="PAP/OAS1 substrate-binding domain"/>
    <property type="match status" value="1"/>
</dbReference>
<dbReference type="GO" id="GO:0001730">
    <property type="term" value="F:2'-5'-oligoadenylate synthetase activity"/>
    <property type="evidence" value="ECO:0007669"/>
    <property type="project" value="UniProtKB-EC"/>
</dbReference>
<reference evidence="14" key="1">
    <citation type="submission" date="2025-08" db="UniProtKB">
        <authorList>
            <consortium name="RefSeq"/>
        </authorList>
    </citation>
    <scope>IDENTIFICATION</scope>
    <source>
        <tissue evidence="14">Blood</tissue>
    </source>
</reference>
<dbReference type="Pfam" id="PF01909">
    <property type="entry name" value="NTP_transf_2"/>
    <property type="match status" value="1"/>
</dbReference>
<evidence type="ECO:0000259" key="11">
    <source>
        <dbReference type="Pfam" id="PF01909"/>
    </source>
</evidence>
<dbReference type="FunFam" id="1.10.1410.20:FF:000001">
    <property type="entry name" value="2'-5'-oligoadenylate synthetase 1"/>
    <property type="match status" value="1"/>
</dbReference>
<dbReference type="GO" id="GO:0003725">
    <property type="term" value="F:double-stranded RNA binding"/>
    <property type="evidence" value="ECO:0007669"/>
    <property type="project" value="TreeGrafter"/>
</dbReference>
<dbReference type="GeneID" id="104993780"/>
<keyword evidence="10" id="KW-0051">Antiviral defense</keyword>
<dbReference type="EC" id="2.7.7.84" evidence="5"/>
<comment type="cofactor">
    <cofactor evidence="2">
        <name>Mg(2+)</name>
        <dbReference type="ChEBI" id="CHEBI:18420"/>
    </cofactor>
</comment>
<dbReference type="Gene3D" id="3.30.460.10">
    <property type="entry name" value="Beta Polymerase, domain 2"/>
    <property type="match status" value="1"/>
</dbReference>
<keyword evidence="6" id="KW-0963">Cytoplasm</keyword>
<keyword evidence="13" id="KW-1185">Reference proteome</keyword>
<dbReference type="GO" id="GO:0005829">
    <property type="term" value="C:cytosol"/>
    <property type="evidence" value="ECO:0007669"/>
    <property type="project" value="TreeGrafter"/>
</dbReference>
<dbReference type="InterPro" id="IPR002934">
    <property type="entry name" value="Polymerase_NTP_transf_dom"/>
</dbReference>
<dbReference type="GO" id="GO:0045071">
    <property type="term" value="P:negative regulation of viral genome replication"/>
    <property type="evidence" value="ECO:0007669"/>
    <property type="project" value="TreeGrafter"/>
</dbReference>
<dbReference type="InterPro" id="IPR043518">
    <property type="entry name" value="2-5OAS_N_CS"/>
</dbReference>
<dbReference type="GO" id="GO:0016020">
    <property type="term" value="C:membrane"/>
    <property type="evidence" value="ECO:0007669"/>
    <property type="project" value="TreeGrafter"/>
</dbReference>
<dbReference type="OrthoDB" id="1885901at2759"/>
<feature type="domain" description="Polymerase nucleotidyl transferase" evidence="11">
    <location>
        <begin position="52"/>
        <end position="102"/>
    </location>
</feature>
<dbReference type="InterPro" id="IPR018952">
    <property type="entry name" value="2-5-oligoAdlate_synth_1_dom2/C"/>
</dbReference>
<evidence type="ECO:0000259" key="12">
    <source>
        <dbReference type="Pfam" id="PF10421"/>
    </source>
</evidence>
<dbReference type="PROSITE" id="PS50152">
    <property type="entry name" value="25A_SYNTH_3"/>
    <property type="match status" value="1"/>
</dbReference>
<comment type="similarity">
    <text evidence="4">Belongs to the 2-5A synthase family.</text>
</comment>
<gene>
    <name evidence="14" type="primary">LOC104993780</name>
</gene>
<comment type="catalytic activity">
    <reaction evidence="1">
        <text>3 ATP = 5'-triphosphoadenylyl-(2'-&gt;5')-adenylyl-(2'-&gt;5')-adenosine + 2 diphosphate</text>
        <dbReference type="Rhea" id="RHEA:34407"/>
        <dbReference type="ChEBI" id="CHEBI:30616"/>
        <dbReference type="ChEBI" id="CHEBI:33019"/>
        <dbReference type="ChEBI" id="CHEBI:67143"/>
        <dbReference type="EC" id="2.7.7.84"/>
    </reaction>
</comment>
<evidence type="ECO:0000256" key="2">
    <source>
        <dbReference type="ARBA" id="ARBA00001946"/>
    </source>
</evidence>
<dbReference type="PANTHER" id="PTHR11258:SF13">
    <property type="entry name" value="2'-5'-OLIGOADENYLATE SYNTHASE 1"/>
    <property type="match status" value="1"/>
</dbReference>
<evidence type="ECO:0000256" key="7">
    <source>
        <dbReference type="ARBA" id="ARBA00022588"/>
    </source>
</evidence>
<evidence type="ECO:0000256" key="8">
    <source>
        <dbReference type="ARBA" id="ARBA00022859"/>
    </source>
</evidence>
<feature type="domain" description="2'-5'-oligoadenylate synthetase 1" evidence="12">
    <location>
        <begin position="168"/>
        <end position="327"/>
    </location>
</feature>
<dbReference type="PROSITE" id="PS00832">
    <property type="entry name" value="25A_SYNTH_1"/>
    <property type="match status" value="1"/>
</dbReference>
<proteinExistence type="inferred from homology"/>
<organism evidence="13 14">
    <name type="scientific">Bison bison bison</name>
    <name type="common">North American plains bison</name>
    <dbReference type="NCBI Taxonomy" id="43346"/>
    <lineage>
        <taxon>Eukaryota</taxon>
        <taxon>Metazoa</taxon>
        <taxon>Chordata</taxon>
        <taxon>Craniata</taxon>
        <taxon>Vertebrata</taxon>
        <taxon>Euteleostomi</taxon>
        <taxon>Mammalia</taxon>
        <taxon>Eutheria</taxon>
        <taxon>Laurasiatheria</taxon>
        <taxon>Artiodactyla</taxon>
        <taxon>Ruminantia</taxon>
        <taxon>Pecora</taxon>
        <taxon>Bovidae</taxon>
        <taxon>Bovinae</taxon>
        <taxon>Bison</taxon>
    </lineage>
</organism>
<keyword evidence="9" id="KW-0694">RNA-binding</keyword>
<dbReference type="CDD" id="cd05400">
    <property type="entry name" value="NT_2-5OAS_ClassI-CCAase"/>
    <property type="match status" value="1"/>
</dbReference>
<dbReference type="SUPFAM" id="SSF81301">
    <property type="entry name" value="Nucleotidyltransferase"/>
    <property type="match status" value="1"/>
</dbReference>
<dbReference type="InterPro" id="IPR043519">
    <property type="entry name" value="NT_sf"/>
</dbReference>
<sequence length="333" mass="38833">MELRNTPAGSLDKFIEVYLLPNEEFRTQVKEAIDIICSFLKERCFRCAPHRGGSSGKGTTLRGRSDADLVVFLTNLTSFREQLERRGEFIEEIRRQLEACQRQKTFEVKFEVQKRQWENPRALSFVLKSPKFDQEVEFDVLPAFDALGECSQPQVLTVFVLCQGFCRSLFLSLSRNWEETPASLKSLIRLVKHWYQLCKMKHKNNLPPQYALELLTVYAWEQGSAKPEFSTAQGFRTVLELILKHQDLCIYWKKYYDTENSIIRQYLKKQLAKPRPVILDPADPTGNVAGREPQRWQLLAQEVRYWLSYSCCTNLNGMPVSTWNVPVRTPDFM</sequence>
<accession>A0A6P3I1C1</accession>
<dbReference type="FunFam" id="3.30.460.10:FF:000007">
    <property type="entry name" value="2'-5'-oligoadenylate synthetase 1"/>
    <property type="match status" value="1"/>
</dbReference>
<dbReference type="GO" id="GO:0051607">
    <property type="term" value="P:defense response to virus"/>
    <property type="evidence" value="ECO:0007669"/>
    <property type="project" value="UniProtKB-KW"/>
</dbReference>
<dbReference type="GO" id="GO:0045087">
    <property type="term" value="P:innate immune response"/>
    <property type="evidence" value="ECO:0007669"/>
    <property type="project" value="UniProtKB-KW"/>
</dbReference>
<protein>
    <recommendedName>
        <fullName evidence="5">2'-5' oligoadenylate synthase</fullName>
        <ecNumber evidence="5">2.7.7.84</ecNumber>
    </recommendedName>
</protein>
<dbReference type="KEGG" id="bbis:104993780"/>
<dbReference type="PANTHER" id="PTHR11258">
    <property type="entry name" value="2-5 OLIGOADENYLATE SYNTHETASE"/>
    <property type="match status" value="1"/>
</dbReference>
<comment type="subcellular location">
    <subcellularLocation>
        <location evidence="3">Cytoplasm</location>
    </subcellularLocation>
</comment>
<keyword evidence="8" id="KW-0391">Immunity</keyword>
<evidence type="ECO:0000256" key="10">
    <source>
        <dbReference type="ARBA" id="ARBA00023118"/>
    </source>
</evidence>
<dbReference type="InterPro" id="IPR006116">
    <property type="entry name" value="NT_2-5OAS_ClassI-CCAase"/>
</dbReference>
<dbReference type="InterPro" id="IPR006117">
    <property type="entry name" value="2-5OAS_C_CS"/>
</dbReference>
<evidence type="ECO:0000256" key="9">
    <source>
        <dbReference type="ARBA" id="ARBA00022884"/>
    </source>
</evidence>
<dbReference type="RefSeq" id="XP_010845484.1">
    <property type="nucleotide sequence ID" value="XM_010847182.1"/>
</dbReference>
<evidence type="ECO:0000256" key="6">
    <source>
        <dbReference type="ARBA" id="ARBA00022490"/>
    </source>
</evidence>